<reference evidence="1 2" key="1">
    <citation type="submission" date="2018-07" db="EMBL/GenBank/DDBJ databases">
        <title>Modular assembly of carbohydrate-degrading microbial communities in the ocean.</title>
        <authorList>
            <person name="Enke T.N."/>
            <person name="Datta M.S."/>
            <person name="Schwartzman J.A."/>
            <person name="Cermak N."/>
            <person name="Schmitz D.A."/>
            <person name="Barrere J."/>
            <person name="Cordero O.X."/>
        </authorList>
    </citation>
    <scope>NUCLEOTIDE SEQUENCE [LARGE SCALE GENOMIC DNA]</scope>
    <source>
        <strain evidence="1 2">C3M10</strain>
    </source>
</reference>
<gene>
    <name evidence="1" type="ORF">DS909_17235</name>
</gene>
<evidence type="ECO:0000313" key="2">
    <source>
        <dbReference type="Proteomes" id="UP000252706"/>
    </source>
</evidence>
<proteinExistence type="predicted"/>
<organism evidence="1 2">
    <name type="scientific">Phaeobacter gallaeciensis</name>
    <dbReference type="NCBI Taxonomy" id="60890"/>
    <lineage>
        <taxon>Bacteria</taxon>
        <taxon>Pseudomonadati</taxon>
        <taxon>Pseudomonadota</taxon>
        <taxon>Alphaproteobacteria</taxon>
        <taxon>Rhodobacterales</taxon>
        <taxon>Roseobacteraceae</taxon>
        <taxon>Phaeobacter</taxon>
    </lineage>
</organism>
<dbReference type="Proteomes" id="UP000252706">
    <property type="component" value="Unassembled WGS sequence"/>
</dbReference>
<sequence>MSDDNSDASKTHYICQTYVEAKGTKGAPAGVKIDKQFQYSTAEEAESRAERSCQSPDCAGADAYMIVEDLSSGEVSAPTFLVRIGNVPEFDDF</sequence>
<accession>A0A366WUG3</accession>
<dbReference type="OrthoDB" id="7708870at2"/>
<comment type="caution">
    <text evidence="1">The sequence shown here is derived from an EMBL/GenBank/DDBJ whole genome shotgun (WGS) entry which is preliminary data.</text>
</comment>
<dbReference type="AlphaFoldDB" id="A0A366WUG3"/>
<name>A0A366WUG3_9RHOB</name>
<dbReference type="RefSeq" id="WP_113824717.1">
    <property type="nucleotide sequence ID" value="NZ_QOCE01000041.1"/>
</dbReference>
<evidence type="ECO:0000313" key="1">
    <source>
        <dbReference type="EMBL" id="RBW52421.1"/>
    </source>
</evidence>
<protein>
    <submittedName>
        <fullName evidence="1">Uncharacterized protein</fullName>
    </submittedName>
</protein>
<dbReference type="EMBL" id="QOCE01000041">
    <property type="protein sequence ID" value="RBW52421.1"/>
    <property type="molecule type" value="Genomic_DNA"/>
</dbReference>